<evidence type="ECO:0008006" key="3">
    <source>
        <dbReference type="Google" id="ProtNLM"/>
    </source>
</evidence>
<accession>A0A1H9QJ13</accession>
<proteinExistence type="predicted"/>
<dbReference type="AlphaFoldDB" id="A0A1H9QJ13"/>
<evidence type="ECO:0000313" key="1">
    <source>
        <dbReference type="EMBL" id="SER60185.1"/>
    </source>
</evidence>
<dbReference type="InterPro" id="IPR003615">
    <property type="entry name" value="HNH_nuc"/>
</dbReference>
<gene>
    <name evidence="1" type="ORF">SAMN05661109_00553</name>
</gene>
<name>A0A1H9QJ13_9CORY</name>
<protein>
    <recommendedName>
        <fullName evidence="3">HNH endonuclease</fullName>
    </recommendedName>
</protein>
<keyword evidence="2" id="KW-1185">Reference proteome</keyword>
<dbReference type="CDD" id="cd00085">
    <property type="entry name" value="HNHc"/>
    <property type="match status" value="1"/>
</dbReference>
<dbReference type="EMBL" id="FOGQ01000002">
    <property type="protein sequence ID" value="SER60185.1"/>
    <property type="molecule type" value="Genomic_DNA"/>
</dbReference>
<dbReference type="Proteomes" id="UP000198929">
    <property type="component" value="Unassembled WGS sequence"/>
</dbReference>
<sequence>MNRFSVAAMNTLETFASAWTGIMGVLAEAASCSLKELYALGLDSKTAKQLDRYAQIYFRAKSAPHKQETARAAAEAAGHTLATLGDIERLVGRVPAKHHWDMRIELCQVWPNTRALEDRAAELQQEYGAAPQAEPKQRVSHRAVPDSDLTDLTLRAPSHLVKAALDSAEGVENMHAAEAILRAATSSEGLDGPEITPALIIPVGDSVESWRRISGGEVELSLTNGTVLNGKDVARQHLSRLGLVLLIDEYSGEPVELYRFRDVDGARDARDPKRHLNRKESQIQALLTPVCAGIGCNIGADDCQNHHIEAHKHGGPTTLGNSTKLCGFHNGRNDDDRNKPKYGHIEKIDGLDYWVPAFGGRPRLNQHRAAKGGALRAVRAMKKAMGKAMQKA</sequence>
<organism evidence="1 2">
    <name type="scientific">Corynebacterium cystitidis DSM 20524</name>
    <dbReference type="NCBI Taxonomy" id="1121357"/>
    <lineage>
        <taxon>Bacteria</taxon>
        <taxon>Bacillati</taxon>
        <taxon>Actinomycetota</taxon>
        <taxon>Actinomycetes</taxon>
        <taxon>Mycobacteriales</taxon>
        <taxon>Corynebacteriaceae</taxon>
        <taxon>Corynebacterium</taxon>
    </lineage>
</organism>
<evidence type="ECO:0000313" key="2">
    <source>
        <dbReference type="Proteomes" id="UP000198929"/>
    </source>
</evidence>
<reference evidence="2" key="1">
    <citation type="submission" date="2016-10" db="EMBL/GenBank/DDBJ databases">
        <authorList>
            <person name="Varghese N."/>
            <person name="Submissions S."/>
        </authorList>
    </citation>
    <scope>NUCLEOTIDE SEQUENCE [LARGE SCALE GENOMIC DNA]</scope>
    <source>
        <strain evidence="2">DSM 20524</strain>
    </source>
</reference>